<dbReference type="RefSeq" id="WP_128700174.1">
    <property type="nucleotide sequence ID" value="NZ_CP019384.1"/>
</dbReference>
<dbReference type="PANTHER" id="PTHR42895:SF1">
    <property type="entry name" value="IRON-SULFUR CLUSTER PROTEIN"/>
    <property type="match status" value="1"/>
</dbReference>
<sequence length="258" mass="27487">MRSAIRTIRKIIEIDEEKCNGCGRCIPNCREGALRLVNGKVKLVNDRYCDGLGACLGHCPQGAIRLVERPPEALEEQPAAAQEAGCACGADASQKAVDGCPASRAIDLKGRLRQKEAPAAGGGAKEKAASALANWPVQLALVPVNAPYLRGADILLAADCAGFSCPDFHGSLLFGKILLVACPKLDDAQAYVEKLALIFRKNEIRSLTIVHMEVPCCSGLKMVVAEAMDRAGAHIPVEDVVVGIEGEMKDNIDSRRIF</sequence>
<feature type="domain" description="4Fe-4S ferredoxin-type" evidence="1">
    <location>
        <begin position="10"/>
        <end position="39"/>
    </location>
</feature>
<evidence type="ECO:0000313" key="2">
    <source>
        <dbReference type="EMBL" id="QAT18040.1"/>
    </source>
</evidence>
<gene>
    <name evidence="2" type="ORF">BU251_06245</name>
</gene>
<feature type="domain" description="4Fe-4S ferredoxin-type" evidence="1">
    <location>
        <begin position="40"/>
        <end position="69"/>
    </location>
</feature>
<organism evidence="2 3">
    <name type="scientific">Velamenicoccus archaeovorus</name>
    <dbReference type="NCBI Taxonomy" id="1930593"/>
    <lineage>
        <taxon>Bacteria</taxon>
        <taxon>Pseudomonadati</taxon>
        <taxon>Candidatus Omnitrophota</taxon>
        <taxon>Candidatus Velamenicoccus</taxon>
    </lineage>
</organism>
<dbReference type="AlphaFoldDB" id="A0A410P783"/>
<evidence type="ECO:0000313" key="3">
    <source>
        <dbReference type="Proteomes" id="UP000287243"/>
    </source>
</evidence>
<evidence type="ECO:0000259" key="1">
    <source>
        <dbReference type="PROSITE" id="PS51379"/>
    </source>
</evidence>
<dbReference type="Pfam" id="PF13237">
    <property type="entry name" value="Fer4_10"/>
    <property type="match status" value="1"/>
</dbReference>
<dbReference type="InterPro" id="IPR017896">
    <property type="entry name" value="4Fe4S_Fe-S-bd"/>
</dbReference>
<dbReference type="PROSITE" id="PS51379">
    <property type="entry name" value="4FE4S_FER_2"/>
    <property type="match status" value="2"/>
</dbReference>
<protein>
    <recommendedName>
        <fullName evidence="1">4Fe-4S ferredoxin-type domain-containing protein</fullName>
    </recommendedName>
</protein>
<name>A0A410P783_VELA1</name>
<dbReference type="SUPFAM" id="SSF54862">
    <property type="entry name" value="4Fe-4S ferredoxins"/>
    <property type="match status" value="1"/>
</dbReference>
<dbReference type="PANTHER" id="PTHR42895">
    <property type="entry name" value="IRON-SULFUR CLUSTER-BINDING PROTEIN-RELATED"/>
    <property type="match status" value="1"/>
</dbReference>
<keyword evidence="3" id="KW-1185">Reference proteome</keyword>
<proteinExistence type="predicted"/>
<dbReference type="KEGG" id="vai:BU251_06245"/>
<dbReference type="OrthoDB" id="9795268at2"/>
<accession>A0A410P783</accession>
<reference evidence="2 3" key="1">
    <citation type="submission" date="2017-01" db="EMBL/GenBank/DDBJ databases">
        <title>First insights into the biology of 'candidatus Vampirococcus archaeovorus'.</title>
        <authorList>
            <person name="Kizina J."/>
            <person name="Jordan S."/>
            <person name="Stueber K."/>
            <person name="Reinhardt R."/>
            <person name="Harder J."/>
        </authorList>
    </citation>
    <scope>NUCLEOTIDE SEQUENCE [LARGE SCALE GENOMIC DNA]</scope>
    <source>
        <strain evidence="2 3">LiM</strain>
    </source>
</reference>
<dbReference type="Gene3D" id="3.30.70.20">
    <property type="match status" value="1"/>
</dbReference>
<dbReference type="InterPro" id="IPR052911">
    <property type="entry name" value="Corrinoid_activation_enz"/>
</dbReference>
<dbReference type="Proteomes" id="UP000287243">
    <property type="component" value="Chromosome"/>
</dbReference>
<dbReference type="EMBL" id="CP019384">
    <property type="protein sequence ID" value="QAT18040.1"/>
    <property type="molecule type" value="Genomic_DNA"/>
</dbReference>